<comment type="similarity">
    <text evidence="1">Belongs to the transposase 8 family.</text>
</comment>
<dbReference type="InterPro" id="IPR002514">
    <property type="entry name" value="Transposase_8"/>
</dbReference>
<dbReference type="InterPro" id="IPR036388">
    <property type="entry name" value="WH-like_DNA-bd_sf"/>
</dbReference>
<dbReference type="SUPFAM" id="SSF48295">
    <property type="entry name" value="TrpR-like"/>
    <property type="match status" value="1"/>
</dbReference>
<evidence type="ECO:0000313" key="3">
    <source>
        <dbReference type="Proteomes" id="UP000199569"/>
    </source>
</evidence>
<dbReference type="AlphaFoldDB" id="A0A1G5LP88"/>
<dbReference type="GO" id="GO:0006313">
    <property type="term" value="P:DNA transposition"/>
    <property type="evidence" value="ECO:0007669"/>
    <property type="project" value="InterPro"/>
</dbReference>
<evidence type="ECO:0000256" key="1">
    <source>
        <dbReference type="ARBA" id="ARBA00009964"/>
    </source>
</evidence>
<dbReference type="STRING" id="549386.SAMN02927923_04568"/>
<dbReference type="GO" id="GO:0004803">
    <property type="term" value="F:transposase activity"/>
    <property type="evidence" value="ECO:0007669"/>
    <property type="project" value="InterPro"/>
</dbReference>
<dbReference type="Pfam" id="PF01527">
    <property type="entry name" value="HTH_Tnp_1"/>
    <property type="match status" value="1"/>
</dbReference>
<dbReference type="InterPro" id="IPR010921">
    <property type="entry name" value="Trp_repressor/repl_initiator"/>
</dbReference>
<dbReference type="PANTHER" id="PTHR37936">
    <property type="entry name" value="TRANSPOSASE INSC FOR INSERTION ELEMENT IS2A-RELATED"/>
    <property type="match status" value="1"/>
</dbReference>
<organism evidence="2 3">
    <name type="scientific">Microvirga guangxiensis</name>
    <dbReference type="NCBI Taxonomy" id="549386"/>
    <lineage>
        <taxon>Bacteria</taxon>
        <taxon>Pseudomonadati</taxon>
        <taxon>Pseudomonadota</taxon>
        <taxon>Alphaproteobacteria</taxon>
        <taxon>Hyphomicrobiales</taxon>
        <taxon>Methylobacteriaceae</taxon>
        <taxon>Microvirga</taxon>
    </lineage>
</organism>
<proteinExistence type="inferred from homology"/>
<dbReference type="Gene3D" id="1.10.10.10">
    <property type="entry name" value="Winged helix-like DNA-binding domain superfamily/Winged helix DNA-binding domain"/>
    <property type="match status" value="1"/>
</dbReference>
<reference evidence="2 3" key="1">
    <citation type="submission" date="2016-10" db="EMBL/GenBank/DDBJ databases">
        <authorList>
            <person name="de Groot N.N."/>
        </authorList>
    </citation>
    <scope>NUCLEOTIDE SEQUENCE [LARGE SCALE GENOMIC DNA]</scope>
    <source>
        <strain evidence="2 3">CGMCC 1.7666</strain>
    </source>
</reference>
<dbReference type="GO" id="GO:0043565">
    <property type="term" value="F:sequence-specific DNA binding"/>
    <property type="evidence" value="ECO:0007669"/>
    <property type="project" value="InterPro"/>
</dbReference>
<protein>
    <submittedName>
        <fullName evidence="2">Transposase</fullName>
    </submittedName>
</protein>
<name>A0A1G5LP88_9HYPH</name>
<evidence type="ECO:0000313" key="2">
    <source>
        <dbReference type="EMBL" id="SCZ14646.1"/>
    </source>
</evidence>
<accession>A0A1G5LP88</accession>
<keyword evidence="3" id="KW-1185">Reference proteome</keyword>
<dbReference type="NCBIfam" id="NF047595">
    <property type="entry name" value="IS66_ISRel24_TnpA"/>
    <property type="match status" value="1"/>
</dbReference>
<gene>
    <name evidence="2" type="ORF">SAMN02927923_04568</name>
</gene>
<dbReference type="EMBL" id="FMVJ01000029">
    <property type="protein sequence ID" value="SCZ14646.1"/>
    <property type="molecule type" value="Genomic_DNA"/>
</dbReference>
<sequence length="166" mass="18239">MSMVDHMLEPPRPVRRLEVITGVGGRRRWSADEKARILVEAMAPGAVVSDVARRHGISPQHLFTWRRQAMREADDHPLAFTPVLVAPDTPQSAPPARREAVIKIVVEGAVNRVPSGADGTTLARVLHALKSLRRSGQPALSASWWRPSPWTSVRALTDWPPSCATP</sequence>
<dbReference type="PANTHER" id="PTHR37936:SF3">
    <property type="entry name" value="TRANSPOSASE INSC FOR INSERTION ELEMENT IS2A-RELATED"/>
    <property type="match status" value="1"/>
</dbReference>
<dbReference type="Proteomes" id="UP000199569">
    <property type="component" value="Unassembled WGS sequence"/>
</dbReference>